<evidence type="ECO:0000313" key="3">
    <source>
        <dbReference type="Proteomes" id="UP000559256"/>
    </source>
</evidence>
<evidence type="ECO:0000256" key="1">
    <source>
        <dbReference type="SAM" id="MobiDB-lite"/>
    </source>
</evidence>
<feature type="compositionally biased region" description="Polar residues" evidence="1">
    <location>
        <begin position="305"/>
        <end position="320"/>
    </location>
</feature>
<proteinExistence type="predicted"/>
<evidence type="ECO:0000313" key="2">
    <source>
        <dbReference type="EMBL" id="KAF5347533.1"/>
    </source>
</evidence>
<sequence>MYEPSKITTTKSALPIAPRFPTFLTPVLDPSPSSASDDPSEDLALTVTGLRLELPKKSRSNATRETLQAENEELRSLMEKCVEGMSEMYVHMKLMDIENANLRKRAFERTTKKKAVYFEGARLMTSLEMLDALARSRWGALMKDVLKEMQPRFKEIKNRYKAYEKKLEDMQKAADKQKAKEKKELERAEKKAEKAKLAAEEKERKRLERERIKEAKRLEKEGAVAQISVGRRRGQGRGRGRGARGCGRGRGRGGGGPSISISDDGEKFDLESADDADTDSSSSSSSITPIAAVPCPKPRPKPVLQKTNTNSVPKQLSGNDSDVPEDECIIASILGHQWSWGVLVFEVAWEDGDVTWQNLESVDDCLALDVYLQKRGVERPQDLV</sequence>
<dbReference type="AlphaFoldDB" id="A0A8H5FSY2"/>
<name>A0A8H5FSY2_9AGAR</name>
<feature type="region of interest" description="Disordered" evidence="1">
    <location>
        <begin position="223"/>
        <end position="321"/>
    </location>
</feature>
<reference evidence="2 3" key="1">
    <citation type="journal article" date="2020" name="ISME J.">
        <title>Uncovering the hidden diversity of litter-decomposition mechanisms in mushroom-forming fungi.</title>
        <authorList>
            <person name="Floudas D."/>
            <person name="Bentzer J."/>
            <person name="Ahren D."/>
            <person name="Johansson T."/>
            <person name="Persson P."/>
            <person name="Tunlid A."/>
        </authorList>
    </citation>
    <scope>NUCLEOTIDE SEQUENCE [LARGE SCALE GENOMIC DNA]</scope>
    <source>
        <strain evidence="2 3">CBS 291.85</strain>
    </source>
</reference>
<gene>
    <name evidence="2" type="ORF">D9758_014509</name>
</gene>
<protein>
    <recommendedName>
        <fullName evidence="4">Chromo domain-containing protein</fullName>
    </recommendedName>
</protein>
<dbReference type="EMBL" id="JAACJM010000092">
    <property type="protein sequence ID" value="KAF5347533.1"/>
    <property type="molecule type" value="Genomic_DNA"/>
</dbReference>
<dbReference type="SUPFAM" id="SSF54160">
    <property type="entry name" value="Chromo domain-like"/>
    <property type="match status" value="1"/>
</dbReference>
<organism evidence="2 3">
    <name type="scientific">Tetrapyrgos nigripes</name>
    <dbReference type="NCBI Taxonomy" id="182062"/>
    <lineage>
        <taxon>Eukaryota</taxon>
        <taxon>Fungi</taxon>
        <taxon>Dikarya</taxon>
        <taxon>Basidiomycota</taxon>
        <taxon>Agaricomycotina</taxon>
        <taxon>Agaricomycetes</taxon>
        <taxon>Agaricomycetidae</taxon>
        <taxon>Agaricales</taxon>
        <taxon>Marasmiineae</taxon>
        <taxon>Marasmiaceae</taxon>
        <taxon>Tetrapyrgos</taxon>
    </lineage>
</organism>
<feature type="region of interest" description="Disordered" evidence="1">
    <location>
        <begin position="174"/>
        <end position="204"/>
    </location>
</feature>
<accession>A0A8H5FSY2</accession>
<dbReference type="Proteomes" id="UP000559256">
    <property type="component" value="Unassembled WGS sequence"/>
</dbReference>
<keyword evidence="3" id="KW-1185">Reference proteome</keyword>
<feature type="compositionally biased region" description="Basic residues" evidence="1">
    <location>
        <begin position="230"/>
        <end position="251"/>
    </location>
</feature>
<comment type="caution">
    <text evidence="2">The sequence shown here is derived from an EMBL/GenBank/DDBJ whole genome shotgun (WGS) entry which is preliminary data.</text>
</comment>
<dbReference type="InterPro" id="IPR016197">
    <property type="entry name" value="Chromo-like_dom_sf"/>
</dbReference>
<dbReference type="OrthoDB" id="3158924at2759"/>
<feature type="compositionally biased region" description="Low complexity" evidence="1">
    <location>
        <begin position="279"/>
        <end position="292"/>
    </location>
</feature>
<evidence type="ECO:0008006" key="4">
    <source>
        <dbReference type="Google" id="ProtNLM"/>
    </source>
</evidence>